<feature type="transmembrane region" description="Helical" evidence="1">
    <location>
        <begin position="54"/>
        <end position="78"/>
    </location>
</feature>
<dbReference type="Proteomes" id="UP000434223">
    <property type="component" value="Unassembled WGS sequence"/>
</dbReference>
<evidence type="ECO:0000313" key="2">
    <source>
        <dbReference type="EMBL" id="MUB66904.1"/>
    </source>
</evidence>
<keyword evidence="1" id="KW-0472">Membrane</keyword>
<comment type="caution">
    <text evidence="2">The sequence shown here is derived from an EMBL/GenBank/DDBJ whole genome shotgun (WGS) entry which is preliminary data.</text>
</comment>
<feature type="transmembrane region" description="Helical" evidence="1">
    <location>
        <begin position="15"/>
        <end position="34"/>
    </location>
</feature>
<proteinExistence type="predicted"/>
<sequence length="80" mass="8548">MKPIVDFINALKGPALTVVIALAAIYCIILGAKFAKAEEPQEREKAKAALKNGIIGFVLIFVLLVLLGGVSDLLVNWVSK</sequence>
<evidence type="ECO:0008006" key="4">
    <source>
        <dbReference type="Google" id="ProtNLM"/>
    </source>
</evidence>
<gene>
    <name evidence="2" type="ORF">GNE07_28210</name>
</gene>
<dbReference type="Pfam" id="PF18895">
    <property type="entry name" value="T4SS_pilin"/>
    <property type="match status" value="1"/>
</dbReference>
<dbReference type="AlphaFoldDB" id="A0AAW9WNW6"/>
<dbReference type="NCBIfam" id="NF045849">
    <property type="entry name" value="ICE_MMCAP2_0565"/>
    <property type="match status" value="1"/>
</dbReference>
<keyword evidence="1" id="KW-0812">Transmembrane</keyword>
<organism evidence="2 3">
    <name type="scientific">Hungatella hathewayi</name>
    <dbReference type="NCBI Taxonomy" id="154046"/>
    <lineage>
        <taxon>Bacteria</taxon>
        <taxon>Bacillati</taxon>
        <taxon>Bacillota</taxon>
        <taxon>Clostridia</taxon>
        <taxon>Lachnospirales</taxon>
        <taxon>Lachnospiraceae</taxon>
        <taxon>Hungatella</taxon>
    </lineage>
</organism>
<keyword evidence="1" id="KW-1133">Transmembrane helix</keyword>
<evidence type="ECO:0000256" key="1">
    <source>
        <dbReference type="SAM" id="Phobius"/>
    </source>
</evidence>
<protein>
    <recommendedName>
        <fullName evidence="4">Integral membrane protein</fullName>
    </recommendedName>
</protein>
<dbReference type="InterPro" id="IPR043993">
    <property type="entry name" value="T4SS_pilin"/>
</dbReference>
<reference evidence="2 3" key="1">
    <citation type="submission" date="2019-09" db="EMBL/GenBank/DDBJ databases">
        <title>Draft genome sequencing of Hungatella hathewayi 123Y-2.</title>
        <authorList>
            <person name="Lv Q."/>
            <person name="Li S."/>
        </authorList>
    </citation>
    <scope>NUCLEOTIDE SEQUENCE [LARGE SCALE GENOMIC DNA]</scope>
    <source>
        <strain evidence="2 3">123Y-2</strain>
    </source>
</reference>
<evidence type="ECO:0000313" key="3">
    <source>
        <dbReference type="Proteomes" id="UP000434223"/>
    </source>
</evidence>
<name>A0AAW9WNW6_9FIRM</name>
<accession>A0AAW9WNW6</accession>
<dbReference type="EMBL" id="WNME01000037">
    <property type="protein sequence ID" value="MUB66904.1"/>
    <property type="molecule type" value="Genomic_DNA"/>
</dbReference>